<dbReference type="InterPro" id="IPR011009">
    <property type="entry name" value="Kinase-like_dom_sf"/>
</dbReference>
<dbReference type="PANTHER" id="PTHR43851">
    <property type="match status" value="1"/>
</dbReference>
<dbReference type="GO" id="GO:0005524">
    <property type="term" value="F:ATP binding"/>
    <property type="evidence" value="ECO:0007669"/>
    <property type="project" value="UniProtKB-KW"/>
</dbReference>
<evidence type="ECO:0000313" key="7">
    <source>
        <dbReference type="Proteomes" id="UP000016714"/>
    </source>
</evidence>
<evidence type="ECO:0000256" key="3">
    <source>
        <dbReference type="ARBA" id="ARBA00022741"/>
    </source>
</evidence>
<gene>
    <name evidence="6" type="ORF">N646_3868</name>
</gene>
<dbReference type="PANTHER" id="PTHR43851:SF3">
    <property type="entry name" value="COENZYME Q8"/>
    <property type="match status" value="1"/>
</dbReference>
<dbReference type="HOGENOM" id="CLU_006533_9_3_6"/>
<dbReference type="GO" id="GO:0016740">
    <property type="term" value="F:transferase activity"/>
    <property type="evidence" value="ECO:0007669"/>
    <property type="project" value="UniProtKB-KW"/>
</dbReference>
<organism evidence="6 7">
    <name type="scientific">Vibrio alginolyticus (strain ATCC 17749 / DSM 2171 / NBRC 15630 / NCIMB 1903 / NCTC 12160 / XII-53)</name>
    <dbReference type="NCBI Taxonomy" id="1219076"/>
    <lineage>
        <taxon>Bacteria</taxon>
        <taxon>Pseudomonadati</taxon>
        <taxon>Pseudomonadota</taxon>
        <taxon>Gammaproteobacteria</taxon>
        <taxon>Vibrionales</taxon>
        <taxon>Vibrionaceae</taxon>
        <taxon>Vibrio</taxon>
    </lineage>
</organism>
<keyword evidence="3" id="KW-0547">Nucleotide-binding</keyword>
<proteinExistence type="inferred from homology"/>
<keyword evidence="4" id="KW-0067">ATP-binding</keyword>
<evidence type="ECO:0000313" key="6">
    <source>
        <dbReference type="EMBL" id="AGV19677.1"/>
    </source>
</evidence>
<feature type="domain" description="ABC1 atypical kinase-like" evidence="5">
    <location>
        <begin position="95"/>
        <end position="335"/>
    </location>
</feature>
<accession>A0A2I3CP68</accession>
<dbReference type="Proteomes" id="UP000016714">
    <property type="component" value="Chromosome 2"/>
</dbReference>
<reference evidence="6 7" key="1">
    <citation type="journal article" date="2015" name="Genome Announc.">
        <title>Complete genome sequence of Vibrio alginolyticus ATCC 17749.</title>
        <authorList>
            <person name="Liu X.F."/>
            <person name="Cao Y."/>
            <person name="Zhang H.L."/>
            <person name="Chen Y.J."/>
            <person name="Hu C.J."/>
        </authorList>
    </citation>
    <scope>NUCLEOTIDE SEQUENCE [LARGE SCALE GENOMIC DNA]</scope>
    <source>
        <strain evidence="7">ATCC 17749 / DSM 2171 / NBRC 15630 / NCIMB 1903 / NCTC 12160 / XII-53</strain>
    </source>
</reference>
<dbReference type="AlphaFoldDB" id="A0A2I3CP68"/>
<dbReference type="KEGG" id="vag:N646_3868"/>
<evidence type="ECO:0000256" key="2">
    <source>
        <dbReference type="ARBA" id="ARBA00022679"/>
    </source>
</evidence>
<evidence type="ECO:0000259" key="5">
    <source>
        <dbReference type="Pfam" id="PF03109"/>
    </source>
</evidence>
<keyword evidence="2" id="KW-0808">Transferase</keyword>
<dbReference type="GO" id="GO:0006744">
    <property type="term" value="P:ubiquinone biosynthetic process"/>
    <property type="evidence" value="ECO:0007669"/>
    <property type="project" value="TreeGrafter"/>
</dbReference>
<dbReference type="Pfam" id="PF03109">
    <property type="entry name" value="ABC1"/>
    <property type="match status" value="1"/>
</dbReference>
<dbReference type="InterPro" id="IPR051409">
    <property type="entry name" value="Atypical_kinase_ADCK"/>
</dbReference>
<name>A0A2I3CP68_VIBAX</name>
<dbReference type="SUPFAM" id="SSF56112">
    <property type="entry name" value="Protein kinase-like (PK-like)"/>
    <property type="match status" value="1"/>
</dbReference>
<dbReference type="RefSeq" id="WP_017819867.1">
    <property type="nucleotide sequence ID" value="NC_022359.1"/>
</dbReference>
<dbReference type="InterPro" id="IPR034646">
    <property type="entry name" value="ADCK3_dom"/>
</dbReference>
<sequence length="440" mass="49182">MSAKERSLPTHRISRFSKFASLATRVAGNVIAEGTKQIAKGNKPKAKDLLLTPQNIARLTDQLAHLRGAAMKLGQMLSMDAGDVLEPELADILSRLRSDADPMPAKQLNAVMESSLGTNWKAEFLSFNFKPIASASIGQVHQAYSDAGDNLAVKVQYPGIRKSIDSDVDNVGTLLKVVGLIPESVDYKGLLEEAKKQLHDEADYAREAQFAIRYHDALKEHPHFVVPKIHTGSCSDSVLAMEFIDGSPIEQIEHYDQSTRDFVMHSLLELLFRELFEFKMVQTDPNFANYLYIENTRQIGLLDFGATREYSERFSTGYRQAFASVVNNDEQGLNNALEQIGFFSQTILPDQRQAILDLVKMACEPMLVDEPYDFKASGLAQKLREAGTILSMEQEYWHTPPADALFLHRKIGGMYLLAARIGAKVNIRQLVQPYLTINSE</sequence>
<evidence type="ECO:0000256" key="4">
    <source>
        <dbReference type="ARBA" id="ARBA00022840"/>
    </source>
</evidence>
<dbReference type="InterPro" id="IPR004147">
    <property type="entry name" value="ABC1_dom"/>
</dbReference>
<comment type="similarity">
    <text evidence="1">Belongs to the protein kinase superfamily. ADCK protein kinase family.</text>
</comment>
<protein>
    <recommendedName>
        <fullName evidence="5">ABC1 atypical kinase-like domain-containing protein</fullName>
    </recommendedName>
</protein>
<dbReference type="EMBL" id="CP006719">
    <property type="protein sequence ID" value="AGV19677.1"/>
    <property type="molecule type" value="Genomic_DNA"/>
</dbReference>
<dbReference type="CDD" id="cd13970">
    <property type="entry name" value="ABC1_ADCK3"/>
    <property type="match status" value="1"/>
</dbReference>
<evidence type="ECO:0000256" key="1">
    <source>
        <dbReference type="ARBA" id="ARBA00009670"/>
    </source>
</evidence>